<dbReference type="KEGG" id="mis:MICPUN_55899"/>
<evidence type="ECO:0000313" key="5">
    <source>
        <dbReference type="Proteomes" id="UP000002009"/>
    </source>
</evidence>
<dbReference type="PROSITE" id="PS50088">
    <property type="entry name" value="ANK_REPEAT"/>
    <property type="match status" value="2"/>
</dbReference>
<dbReference type="RefSeq" id="XP_002499706.1">
    <property type="nucleotide sequence ID" value="XM_002499660.1"/>
</dbReference>
<evidence type="ECO:0000256" key="3">
    <source>
        <dbReference type="PROSITE-ProRule" id="PRU00023"/>
    </source>
</evidence>
<evidence type="ECO:0000256" key="1">
    <source>
        <dbReference type="ARBA" id="ARBA00022737"/>
    </source>
</evidence>
<dbReference type="eggNOG" id="KOG0504">
    <property type="taxonomic scope" value="Eukaryota"/>
</dbReference>
<dbReference type="InParanoid" id="C1DYL4"/>
<dbReference type="PANTHER" id="PTHR24201:SF15">
    <property type="entry name" value="ANKYRIN REPEAT DOMAIN-CONTAINING PROTEIN 66"/>
    <property type="match status" value="1"/>
</dbReference>
<dbReference type="Gene3D" id="1.25.40.20">
    <property type="entry name" value="Ankyrin repeat-containing domain"/>
    <property type="match status" value="1"/>
</dbReference>
<dbReference type="PANTHER" id="PTHR24201">
    <property type="entry name" value="ANK_REP_REGION DOMAIN-CONTAINING PROTEIN"/>
    <property type="match status" value="1"/>
</dbReference>
<dbReference type="STRING" id="296587.C1DYL4"/>
<dbReference type="GeneID" id="8241382"/>
<dbReference type="Proteomes" id="UP000002009">
    <property type="component" value="Chromosome 2"/>
</dbReference>
<feature type="repeat" description="ANK" evidence="3">
    <location>
        <begin position="154"/>
        <end position="186"/>
    </location>
</feature>
<organism evidence="4 5">
    <name type="scientific">Micromonas commoda (strain RCC299 / NOUM17 / CCMP2709)</name>
    <name type="common">Picoplanktonic green alga</name>
    <dbReference type="NCBI Taxonomy" id="296587"/>
    <lineage>
        <taxon>Eukaryota</taxon>
        <taxon>Viridiplantae</taxon>
        <taxon>Chlorophyta</taxon>
        <taxon>Mamiellophyceae</taxon>
        <taxon>Mamiellales</taxon>
        <taxon>Mamiellaceae</taxon>
        <taxon>Micromonas</taxon>
    </lineage>
</organism>
<keyword evidence="2 3" id="KW-0040">ANK repeat</keyword>
<evidence type="ECO:0000313" key="4">
    <source>
        <dbReference type="EMBL" id="ACO60964.1"/>
    </source>
</evidence>
<keyword evidence="5" id="KW-1185">Reference proteome</keyword>
<dbReference type="Pfam" id="PF12796">
    <property type="entry name" value="Ank_2"/>
    <property type="match status" value="1"/>
</dbReference>
<gene>
    <name evidence="4" type="ORF">MICPUN_55899</name>
</gene>
<dbReference type="PROSITE" id="PS50297">
    <property type="entry name" value="ANK_REP_REGION"/>
    <property type="match status" value="1"/>
</dbReference>
<sequence>MALAHHAAACPRVWVRRPGRGPAPCRSVVPGSGAPGSGQLIVEFAAAGNVKALTRLLDIEYSVPDAELDSSTKAIRTAQLRTAAQRAAHAGMIYTLRLLLERGADLGLDMGNGRAIACEAAARGQHQVLALLLAPHDPPESIGGGVSTEVQNGHGRTVLMEAAMNGHAECLRVAIEAGSDLDFATKNYNATAAIFAAREGHLNCLNILREAGADMDIERSDGKTAMQIHREQVRAQMANVMMRSMTKSGQGFKV</sequence>
<reference evidence="4 5" key="1">
    <citation type="journal article" date="2009" name="Science">
        <title>Green evolution and dynamic adaptations revealed by genomes of the marine picoeukaryotes Micromonas.</title>
        <authorList>
            <person name="Worden A.Z."/>
            <person name="Lee J.H."/>
            <person name="Mock T."/>
            <person name="Rouze P."/>
            <person name="Simmons M.P."/>
            <person name="Aerts A.L."/>
            <person name="Allen A.E."/>
            <person name="Cuvelier M.L."/>
            <person name="Derelle E."/>
            <person name="Everett M.V."/>
            <person name="Foulon E."/>
            <person name="Grimwood J."/>
            <person name="Gundlach H."/>
            <person name="Henrissat B."/>
            <person name="Napoli C."/>
            <person name="McDonald S.M."/>
            <person name="Parker M.S."/>
            <person name="Rombauts S."/>
            <person name="Salamov A."/>
            <person name="Von Dassow P."/>
            <person name="Badger J.H."/>
            <person name="Coutinho P.M."/>
            <person name="Demir E."/>
            <person name="Dubchak I."/>
            <person name="Gentemann C."/>
            <person name="Eikrem W."/>
            <person name="Gready J.E."/>
            <person name="John U."/>
            <person name="Lanier W."/>
            <person name="Lindquist E.A."/>
            <person name="Lucas S."/>
            <person name="Mayer K.F."/>
            <person name="Moreau H."/>
            <person name="Not F."/>
            <person name="Otillar R."/>
            <person name="Panaud O."/>
            <person name="Pangilinan J."/>
            <person name="Paulsen I."/>
            <person name="Piegu B."/>
            <person name="Poliakov A."/>
            <person name="Robbens S."/>
            <person name="Schmutz J."/>
            <person name="Toulza E."/>
            <person name="Wyss T."/>
            <person name="Zelensky A."/>
            <person name="Zhou K."/>
            <person name="Armbrust E.V."/>
            <person name="Bhattacharya D."/>
            <person name="Goodenough U.W."/>
            <person name="Van de Peer Y."/>
            <person name="Grigoriev I.V."/>
        </authorList>
    </citation>
    <scope>NUCLEOTIDE SEQUENCE [LARGE SCALE GENOMIC DNA]</scope>
    <source>
        <strain evidence="5">RCC299 / NOUM17</strain>
    </source>
</reference>
<dbReference type="InterPro" id="IPR050776">
    <property type="entry name" value="Ank_Repeat/CDKN_Inhibitor"/>
</dbReference>
<evidence type="ECO:0000256" key="2">
    <source>
        <dbReference type="ARBA" id="ARBA00023043"/>
    </source>
</evidence>
<dbReference type="OrthoDB" id="567660at2759"/>
<protein>
    <submittedName>
        <fullName evidence="4">Uncharacterized protein</fullName>
    </submittedName>
</protein>
<dbReference type="SMART" id="SM00248">
    <property type="entry name" value="ANK"/>
    <property type="match status" value="4"/>
</dbReference>
<keyword evidence="1" id="KW-0677">Repeat</keyword>
<accession>C1DYL4</accession>
<name>C1DYL4_MICCC</name>
<dbReference type="InterPro" id="IPR002110">
    <property type="entry name" value="Ankyrin_rpt"/>
</dbReference>
<dbReference type="SUPFAM" id="SSF48403">
    <property type="entry name" value="Ankyrin repeat"/>
    <property type="match status" value="1"/>
</dbReference>
<dbReference type="AlphaFoldDB" id="C1DYL4"/>
<proteinExistence type="predicted"/>
<dbReference type="EMBL" id="CP001323">
    <property type="protein sequence ID" value="ACO60964.1"/>
    <property type="molecule type" value="Genomic_DNA"/>
</dbReference>
<feature type="repeat" description="ANK" evidence="3">
    <location>
        <begin position="188"/>
        <end position="220"/>
    </location>
</feature>
<dbReference type="InterPro" id="IPR036770">
    <property type="entry name" value="Ankyrin_rpt-contain_sf"/>
</dbReference>